<feature type="region of interest" description="Disordered" evidence="6">
    <location>
        <begin position="352"/>
        <end position="472"/>
    </location>
</feature>
<feature type="compositionally biased region" description="Polar residues" evidence="6">
    <location>
        <begin position="433"/>
        <end position="446"/>
    </location>
</feature>
<feature type="compositionally biased region" description="Basic and acidic residues" evidence="6">
    <location>
        <begin position="448"/>
        <end position="461"/>
    </location>
</feature>
<feature type="region of interest" description="Disordered" evidence="6">
    <location>
        <begin position="188"/>
        <end position="215"/>
    </location>
</feature>
<evidence type="ECO:0000313" key="9">
    <source>
        <dbReference type="Proteomes" id="UP001497457"/>
    </source>
</evidence>
<dbReference type="PANTHER" id="PTHR31391:SF23">
    <property type="entry name" value="B3 DOMAIN-CONTAINING PROTEIN OS03G0619800"/>
    <property type="match status" value="1"/>
</dbReference>
<evidence type="ECO:0000259" key="7">
    <source>
        <dbReference type="PROSITE" id="PS50863"/>
    </source>
</evidence>
<dbReference type="Pfam" id="PF02362">
    <property type="entry name" value="B3"/>
    <property type="match status" value="3"/>
</dbReference>
<dbReference type="InterPro" id="IPR015300">
    <property type="entry name" value="DNA-bd_pseudobarrel_sf"/>
</dbReference>
<feature type="domain" description="TF-B3" evidence="7">
    <location>
        <begin position="500"/>
        <end position="596"/>
    </location>
</feature>
<evidence type="ECO:0000256" key="5">
    <source>
        <dbReference type="ARBA" id="ARBA00023242"/>
    </source>
</evidence>
<dbReference type="Gene3D" id="2.40.330.10">
    <property type="entry name" value="DNA-binding pseudobarrel domain"/>
    <property type="match status" value="3"/>
</dbReference>
<feature type="compositionally biased region" description="Basic and acidic residues" evidence="6">
    <location>
        <begin position="417"/>
        <end position="431"/>
    </location>
</feature>
<dbReference type="SUPFAM" id="SSF101936">
    <property type="entry name" value="DNA-binding pseudobarrel domain"/>
    <property type="match status" value="3"/>
</dbReference>
<dbReference type="GO" id="GO:0005634">
    <property type="term" value="C:nucleus"/>
    <property type="evidence" value="ECO:0007669"/>
    <property type="project" value="UniProtKB-SubCell"/>
</dbReference>
<feature type="domain" description="TF-B3" evidence="7">
    <location>
        <begin position="32"/>
        <end position="125"/>
    </location>
</feature>
<dbReference type="GO" id="GO:0003677">
    <property type="term" value="F:DNA binding"/>
    <property type="evidence" value="ECO:0007669"/>
    <property type="project" value="UniProtKB-KW"/>
</dbReference>
<organism evidence="8 9">
    <name type="scientific">Urochloa decumbens</name>
    <dbReference type="NCBI Taxonomy" id="240449"/>
    <lineage>
        <taxon>Eukaryota</taxon>
        <taxon>Viridiplantae</taxon>
        <taxon>Streptophyta</taxon>
        <taxon>Embryophyta</taxon>
        <taxon>Tracheophyta</taxon>
        <taxon>Spermatophyta</taxon>
        <taxon>Magnoliopsida</taxon>
        <taxon>Liliopsida</taxon>
        <taxon>Poales</taxon>
        <taxon>Poaceae</taxon>
        <taxon>PACMAD clade</taxon>
        <taxon>Panicoideae</taxon>
        <taxon>Panicodae</taxon>
        <taxon>Paniceae</taxon>
        <taxon>Melinidinae</taxon>
        <taxon>Urochloa</taxon>
    </lineage>
</organism>
<comment type="subcellular location">
    <subcellularLocation>
        <location evidence="1">Nucleus</location>
    </subcellularLocation>
</comment>
<evidence type="ECO:0000256" key="4">
    <source>
        <dbReference type="ARBA" id="ARBA00023163"/>
    </source>
</evidence>
<reference evidence="8 9" key="2">
    <citation type="submission" date="2024-10" db="EMBL/GenBank/DDBJ databases">
        <authorList>
            <person name="Ryan C."/>
        </authorList>
    </citation>
    <scope>NUCLEOTIDE SEQUENCE [LARGE SCALE GENOMIC DNA]</scope>
</reference>
<keyword evidence="9" id="KW-1185">Reference proteome</keyword>
<reference evidence="9" key="1">
    <citation type="submission" date="2024-06" db="EMBL/GenBank/DDBJ databases">
        <authorList>
            <person name="Ryan C."/>
        </authorList>
    </citation>
    <scope>NUCLEOTIDE SEQUENCE [LARGE SCALE GENOMIC DNA]</scope>
</reference>
<feature type="domain" description="TF-B3" evidence="7">
    <location>
        <begin position="250"/>
        <end position="349"/>
    </location>
</feature>
<dbReference type="EMBL" id="OZ075124">
    <property type="protein sequence ID" value="CAL4926254.1"/>
    <property type="molecule type" value="Genomic_DNA"/>
</dbReference>
<keyword evidence="4" id="KW-0804">Transcription</keyword>
<feature type="compositionally biased region" description="Basic and acidic residues" evidence="6">
    <location>
        <begin position="379"/>
        <end position="399"/>
    </location>
</feature>
<keyword evidence="3" id="KW-0238">DNA-binding</keyword>
<evidence type="ECO:0000256" key="3">
    <source>
        <dbReference type="ARBA" id="ARBA00023125"/>
    </source>
</evidence>
<dbReference type="CDD" id="cd10017">
    <property type="entry name" value="B3_DNA"/>
    <property type="match status" value="3"/>
</dbReference>
<keyword evidence="2" id="KW-0805">Transcription regulation</keyword>
<evidence type="ECO:0000256" key="1">
    <source>
        <dbReference type="ARBA" id="ARBA00004123"/>
    </source>
</evidence>
<dbReference type="SMART" id="SM01019">
    <property type="entry name" value="B3"/>
    <property type="match status" value="3"/>
</dbReference>
<evidence type="ECO:0000256" key="6">
    <source>
        <dbReference type="SAM" id="MobiDB-lite"/>
    </source>
</evidence>
<gene>
    <name evidence="8" type="ORF">URODEC1_LOCUS23800</name>
</gene>
<dbReference type="PROSITE" id="PS50863">
    <property type="entry name" value="B3"/>
    <property type="match status" value="3"/>
</dbReference>
<dbReference type="AlphaFoldDB" id="A0ABC8XIA7"/>
<evidence type="ECO:0000313" key="8">
    <source>
        <dbReference type="EMBL" id="CAL4926254.1"/>
    </source>
</evidence>
<name>A0ABC8XIA7_9POAL</name>
<evidence type="ECO:0000256" key="2">
    <source>
        <dbReference type="ARBA" id="ARBA00023015"/>
    </source>
</evidence>
<dbReference type="InterPro" id="IPR044837">
    <property type="entry name" value="REM16-like"/>
</dbReference>
<accession>A0ABC8XIA7</accession>
<protein>
    <recommendedName>
        <fullName evidence="7">TF-B3 domain-containing protein</fullName>
    </recommendedName>
</protein>
<sequence length="598" mass="66641">MARTRSGGSRMKKPCDCCKRYLDHLDGKNQHMSYFLRCMDANSKHSMIVPNRFVKRFAGKLSGRINLESPNGSLFDVEVTERYNKTVLQRGWEAFVYANHIQENDVVLFHHIKKSRFEVLILDSNGCEKVFPCAGVRNTPSIQEQSIDSVDISSSSCHETTESSGGERFARCGRSCSSHCRRTAKMAATSSSFEESDTPSGNKSLESDDDLQTSPTDGYVLSCGRYLAEAQREKVIALIQEIKPEVTVFVSIMRKSNIQTSGPYLVISKGYALAHMPHETTFVTLQTPGKSKKWRPRFYIRNDKRVYMLRGQWLHFVRDNHVQEGDICLLLPAKCGRKFLLTVYLLRATETCSRGGSGTGSPRVGPFHGKSKMTSVVPIKEEPIDGEHVSSKSSMKEVSEGSLNSNDSGGPSEESTDGEHVSSESSMKDVSDGSLNRNDSGGPSESTDGEHVSSESSRDDSGGPSDPPYIVPALSCLSQSQKKIVEAKIRAIQSEVPIYVVIMRSSTVAVHRQMLEFGAKYAAAHLPAREQTMVLQCNRKIWKTKMVIRNGYRLFLREGWPKFVAGNGLRVGDICLFELKKDESKLTMEVHVISREQF</sequence>
<dbReference type="InterPro" id="IPR003340">
    <property type="entry name" value="B3_DNA-bd"/>
</dbReference>
<proteinExistence type="predicted"/>
<feature type="compositionally biased region" description="Polar residues" evidence="6">
    <location>
        <begin position="188"/>
        <end position="204"/>
    </location>
</feature>
<keyword evidence="5" id="KW-0539">Nucleus</keyword>
<dbReference type="PANTHER" id="PTHR31391">
    <property type="entry name" value="B3 DOMAIN-CONTAINING PROTEIN OS11G0197600-RELATED"/>
    <property type="match status" value="1"/>
</dbReference>
<dbReference type="Proteomes" id="UP001497457">
    <property type="component" value="Chromosome 14rd"/>
</dbReference>